<comment type="similarity">
    <text evidence="3">Belongs to the PIGS family.</text>
</comment>
<evidence type="ECO:0000256" key="2">
    <source>
        <dbReference type="ARBA" id="ARBA00004687"/>
    </source>
</evidence>
<accession>A0ABR3G5A7</accession>
<organism evidence="11 12">
    <name type="scientific">Discina gigas</name>
    <dbReference type="NCBI Taxonomy" id="1032678"/>
    <lineage>
        <taxon>Eukaryota</taxon>
        <taxon>Fungi</taxon>
        <taxon>Dikarya</taxon>
        <taxon>Ascomycota</taxon>
        <taxon>Pezizomycotina</taxon>
        <taxon>Pezizomycetes</taxon>
        <taxon>Pezizales</taxon>
        <taxon>Discinaceae</taxon>
        <taxon>Discina</taxon>
    </lineage>
</organism>
<keyword evidence="6" id="KW-0256">Endoplasmic reticulum</keyword>
<evidence type="ECO:0000256" key="6">
    <source>
        <dbReference type="ARBA" id="ARBA00022824"/>
    </source>
</evidence>
<protein>
    <submittedName>
        <fullName evidence="11">GPI transamidase component</fullName>
    </submittedName>
</protein>
<comment type="caution">
    <text evidence="11">The sequence shown here is derived from an EMBL/GenBank/DDBJ whole genome shotgun (WGS) entry which is preliminary data.</text>
</comment>
<evidence type="ECO:0000256" key="8">
    <source>
        <dbReference type="ARBA" id="ARBA00023136"/>
    </source>
</evidence>
<comment type="pathway">
    <text evidence="2">Glycolipid biosynthesis; glycosylphosphatidylinositol-anchor biosynthesis.</text>
</comment>
<evidence type="ECO:0000256" key="10">
    <source>
        <dbReference type="SAM" id="Phobius"/>
    </source>
</evidence>
<dbReference type="Proteomes" id="UP001447188">
    <property type="component" value="Unassembled WGS sequence"/>
</dbReference>
<keyword evidence="9" id="KW-0325">Glycoprotein</keyword>
<sequence length="584" mass="62657">MASNLGLDVAFSVANASSTAAAEQVPLIAVTSTTEKRKSPPPDTPENIHTRSLVILSFWIVVISVGLPLWWITTAIYRAPLPLKEMQSWADGRACRAEFPLLIDVEAPSLPDPENLLKTVQHALDDANDFSAHHLRLRLSTNASRSSPEEEGEIVAATLRLTPGPAGSPHSYNLAPSSRVIDLFYSPSYSPSTGLSAFVAGTLREVFAEEQQMISYLLASSTPSPSPAPSCSTSNGNNGVGKVSTADITRKMSRIVRYSPTYHLTFSLFTATGLPSSWDVEHAISEYLQPLLDALGGISTFTVDSQIQFYASLSSSVVPTWAPGPEGDEGNGQWVLKKEDLSSFINSAEWPLVSITSYPTINFIIYIPSKEQSPLVISDSATNAFLLPQWGGVMVLNPNSGHSNEERTSHLSKEALKPALDLFAAQLLALLGAPTHPSSLPIRLDSLTRQRSAELLVSASSTLGSLYRLTLALPSISIPSSVSASVASTLSSLKNSCRELKNGRFGGEGGALEEGKNAAFQAERAFFEKSMVGQVYFPEEHKVAVYLPLMGPIGVPLILGAGKEIARLVRVWKAQRGGTMPGQL</sequence>
<name>A0ABR3G5A7_9PEZI</name>
<evidence type="ECO:0000256" key="3">
    <source>
        <dbReference type="ARBA" id="ARBA00005316"/>
    </source>
</evidence>
<dbReference type="PANTHER" id="PTHR21072">
    <property type="entry name" value="GPI TRANSAMIDASE COMPONENT PIG-S"/>
    <property type="match status" value="1"/>
</dbReference>
<keyword evidence="4" id="KW-0337">GPI-anchor biosynthesis</keyword>
<dbReference type="PANTHER" id="PTHR21072:SF13">
    <property type="entry name" value="GPI TRANSAMIDASE COMPONENT PIG-S"/>
    <property type="match status" value="1"/>
</dbReference>
<keyword evidence="5 10" id="KW-0812">Transmembrane</keyword>
<comment type="subcellular location">
    <subcellularLocation>
        <location evidence="1">Endoplasmic reticulum membrane</location>
        <topology evidence="1">Multi-pass membrane protein</topology>
    </subcellularLocation>
</comment>
<keyword evidence="8 10" id="KW-0472">Membrane</keyword>
<keyword evidence="12" id="KW-1185">Reference proteome</keyword>
<evidence type="ECO:0000256" key="9">
    <source>
        <dbReference type="ARBA" id="ARBA00023180"/>
    </source>
</evidence>
<gene>
    <name evidence="11" type="primary">GPI17</name>
    <name evidence="11" type="ORF">Q9L58_010043</name>
</gene>
<evidence type="ECO:0000256" key="7">
    <source>
        <dbReference type="ARBA" id="ARBA00022989"/>
    </source>
</evidence>
<evidence type="ECO:0000313" key="11">
    <source>
        <dbReference type="EMBL" id="KAL0631109.1"/>
    </source>
</evidence>
<keyword evidence="7 10" id="KW-1133">Transmembrane helix</keyword>
<reference evidence="11 12" key="1">
    <citation type="submission" date="2024-02" db="EMBL/GenBank/DDBJ databases">
        <title>Discinaceae phylogenomics.</title>
        <authorList>
            <person name="Dirks A.C."/>
            <person name="James T.Y."/>
        </authorList>
    </citation>
    <scope>NUCLEOTIDE SEQUENCE [LARGE SCALE GENOMIC DNA]</scope>
    <source>
        <strain evidence="11 12">ACD0624</strain>
    </source>
</reference>
<dbReference type="Pfam" id="PF10510">
    <property type="entry name" value="PIG-S"/>
    <property type="match status" value="1"/>
</dbReference>
<dbReference type="EMBL" id="JBBBZM010000300">
    <property type="protein sequence ID" value="KAL0631109.1"/>
    <property type="molecule type" value="Genomic_DNA"/>
</dbReference>
<evidence type="ECO:0000256" key="1">
    <source>
        <dbReference type="ARBA" id="ARBA00004477"/>
    </source>
</evidence>
<evidence type="ECO:0000313" key="12">
    <source>
        <dbReference type="Proteomes" id="UP001447188"/>
    </source>
</evidence>
<evidence type="ECO:0000256" key="4">
    <source>
        <dbReference type="ARBA" id="ARBA00022502"/>
    </source>
</evidence>
<dbReference type="InterPro" id="IPR019540">
    <property type="entry name" value="PtdIno-glycan_biosynth_class_S"/>
</dbReference>
<feature type="transmembrane region" description="Helical" evidence="10">
    <location>
        <begin position="53"/>
        <end position="72"/>
    </location>
</feature>
<proteinExistence type="inferred from homology"/>
<evidence type="ECO:0000256" key="5">
    <source>
        <dbReference type="ARBA" id="ARBA00022692"/>
    </source>
</evidence>